<dbReference type="EMBL" id="SOHA01000036">
    <property type="protein sequence ID" value="TFD28246.1"/>
    <property type="molecule type" value="Genomic_DNA"/>
</dbReference>
<sequence length="594" mass="61629">MTQNISELPRIRAMIRSDGTGDLLIDGVSQHITAADEAGVREEIINRVTDAARSIRRAVRLTAEDEQGQSPLIVHPNGDVEDDGAFIPTPVAPQQDAVEQAGDAEDAEAEAENAPQHSPRPAARISAMPGATPVSATATETEVVELVALVVAPKPETAEDQAPEDDAPDLDAAVLDAAVLDAAAVNAGNIEDAVADAGMLGDSEHATTFDDLVLDLDADADDDEDGAEQDVAAAGYFAPRSASDSDTATATAEPAPVPSPPLVDPAAALAVLVGSDSPAVISGEGPNLADFMNSRPPLVAGPALLGWQGAIRRLTGGMVAPAPGAGEMAHRAAVASVQRSLVGPRTIVVLNPKGGAHKTTATLLIAATFGIHRGGYTLAWDNNETMGTLGVRAQTAAHTNTAVDLLRDLDNFAYSSSARVGDLDNYVRNQGDARFDALASDLDPAGAASIDDVAFRKLHAALSRFYRVLIIDTGNNMRASNWEAAVETADQLVVVSTIREDTAYGAASLLDGLRQKGHADKVAHAVTILASPAKTADRQLSVRLHDHFSQLTRTVVDVPYDAALVAGGSLNIDALAPRTREAWLLATAAIAEGL</sequence>
<dbReference type="SUPFAM" id="SSF52540">
    <property type="entry name" value="P-loop containing nucleoside triphosphate hydrolases"/>
    <property type="match status" value="1"/>
</dbReference>
<feature type="compositionally biased region" description="Acidic residues" evidence="1">
    <location>
        <begin position="102"/>
        <end position="111"/>
    </location>
</feature>
<dbReference type="PANTHER" id="PTHR43384:SF14">
    <property type="entry name" value="ESX-1 SECRETION-ASSOCIATED PROTEIN ESPI"/>
    <property type="match status" value="1"/>
</dbReference>
<accession>A0A4Y8JYP4</accession>
<feature type="region of interest" description="Disordered" evidence="1">
    <location>
        <begin position="63"/>
        <end position="136"/>
    </location>
</feature>
<dbReference type="GO" id="GO:0005829">
    <property type="term" value="C:cytosol"/>
    <property type="evidence" value="ECO:0007669"/>
    <property type="project" value="TreeGrafter"/>
</dbReference>
<evidence type="ECO:0000256" key="1">
    <source>
        <dbReference type="SAM" id="MobiDB-lite"/>
    </source>
</evidence>
<evidence type="ECO:0000313" key="2">
    <source>
        <dbReference type="EMBL" id="TFD28246.1"/>
    </source>
</evidence>
<dbReference type="InterPro" id="IPR027417">
    <property type="entry name" value="P-loop_NTPase"/>
</dbReference>
<dbReference type="OrthoDB" id="4640801at2"/>
<reference evidence="2 3" key="1">
    <citation type="submission" date="2019-03" db="EMBL/GenBank/DDBJ databases">
        <title>Genomics of glacier-inhabiting Cryobacterium strains.</title>
        <authorList>
            <person name="Liu Q."/>
            <person name="Xin Y.-H."/>
        </authorList>
    </citation>
    <scope>NUCLEOTIDE SEQUENCE [LARGE SCALE GENOMIC DNA]</scope>
    <source>
        <strain evidence="2 3">TMT1-51</strain>
    </source>
</reference>
<dbReference type="InterPro" id="IPR050625">
    <property type="entry name" value="ParA/MinD_ATPase"/>
</dbReference>
<dbReference type="RefSeq" id="WP_134425161.1">
    <property type="nucleotide sequence ID" value="NZ_SOHA01000036.1"/>
</dbReference>
<dbReference type="GO" id="GO:0016887">
    <property type="term" value="F:ATP hydrolysis activity"/>
    <property type="evidence" value="ECO:0007669"/>
    <property type="project" value="TreeGrafter"/>
</dbReference>
<dbReference type="Gene3D" id="3.40.50.300">
    <property type="entry name" value="P-loop containing nucleotide triphosphate hydrolases"/>
    <property type="match status" value="1"/>
</dbReference>
<gene>
    <name evidence="2" type="ORF">E3T49_12080</name>
</gene>
<feature type="region of interest" description="Disordered" evidence="1">
    <location>
        <begin position="237"/>
        <end position="261"/>
    </location>
</feature>
<evidence type="ECO:0000313" key="3">
    <source>
        <dbReference type="Proteomes" id="UP000297472"/>
    </source>
</evidence>
<dbReference type="GO" id="GO:0005524">
    <property type="term" value="F:ATP binding"/>
    <property type="evidence" value="ECO:0007669"/>
    <property type="project" value="TreeGrafter"/>
</dbReference>
<feature type="compositionally biased region" description="Low complexity" evidence="1">
    <location>
        <begin position="237"/>
        <end position="254"/>
    </location>
</feature>
<comment type="caution">
    <text evidence="2">The sequence shown here is derived from an EMBL/GenBank/DDBJ whole genome shotgun (WGS) entry which is preliminary data.</text>
</comment>
<protein>
    <submittedName>
        <fullName evidence="2">Chromosome partitioning protein</fullName>
    </submittedName>
</protein>
<dbReference type="GO" id="GO:0051782">
    <property type="term" value="P:negative regulation of cell division"/>
    <property type="evidence" value="ECO:0007669"/>
    <property type="project" value="TreeGrafter"/>
</dbReference>
<dbReference type="PANTHER" id="PTHR43384">
    <property type="entry name" value="SEPTUM SITE-DETERMINING PROTEIN MIND HOMOLOG, CHLOROPLASTIC-RELATED"/>
    <property type="match status" value="1"/>
</dbReference>
<dbReference type="AlphaFoldDB" id="A0A4Y8JYP4"/>
<keyword evidence="3" id="KW-1185">Reference proteome</keyword>
<dbReference type="Proteomes" id="UP000297472">
    <property type="component" value="Unassembled WGS sequence"/>
</dbReference>
<proteinExistence type="predicted"/>
<name>A0A4Y8JYP4_9MICO</name>
<organism evidence="2 3">
    <name type="scientific">Cryobacterium cryoconiti</name>
    <dbReference type="NCBI Taxonomy" id="1259239"/>
    <lineage>
        <taxon>Bacteria</taxon>
        <taxon>Bacillati</taxon>
        <taxon>Actinomycetota</taxon>
        <taxon>Actinomycetes</taxon>
        <taxon>Micrococcales</taxon>
        <taxon>Microbacteriaceae</taxon>
        <taxon>Cryobacterium</taxon>
    </lineage>
</organism>
<dbReference type="GO" id="GO:0009898">
    <property type="term" value="C:cytoplasmic side of plasma membrane"/>
    <property type="evidence" value="ECO:0007669"/>
    <property type="project" value="TreeGrafter"/>
</dbReference>